<organism evidence="1 2">
    <name type="scientific">Vitreoscilla filiformis</name>
    <dbReference type="NCBI Taxonomy" id="63"/>
    <lineage>
        <taxon>Bacteria</taxon>
        <taxon>Pseudomonadati</taxon>
        <taxon>Pseudomonadota</taxon>
        <taxon>Betaproteobacteria</taxon>
        <taxon>Neisseriales</taxon>
        <taxon>Neisseriaceae</taxon>
        <taxon>Vitreoscilla</taxon>
    </lineage>
</organism>
<evidence type="ECO:0000313" key="1">
    <source>
        <dbReference type="EMBL" id="ASM76494.1"/>
    </source>
</evidence>
<keyword evidence="2" id="KW-1185">Reference proteome</keyword>
<gene>
    <name evidence="1" type="ORF">VITFI_CDS0715</name>
</gene>
<reference evidence="1 2" key="1">
    <citation type="submission" date="2017-07" db="EMBL/GenBank/DDBJ databases">
        <title>Complete Genome Sequence of the cosmetic ferment Vitreoscilla filiformis (ATCC15551).</title>
        <authorList>
            <person name="Contreras S."/>
            <person name="Sagory-Zalkind P."/>
            <person name="Blanquart H."/>
            <person name="Iltis A."/>
            <person name="Morand S.C."/>
        </authorList>
    </citation>
    <scope>NUCLEOTIDE SEQUENCE [LARGE SCALE GENOMIC DNA]</scope>
    <source>
        <strain evidence="1 2">ATCC 15551</strain>
    </source>
</reference>
<sequence length="69" mass="8108">MINRGSTVIIPPRAKQPRGYDKHLYRARRAVENFFAKFKQYRAIATRYKKTTCNFFRGVLLASSLIWLA</sequence>
<dbReference type="OrthoDB" id="8606701at2"/>
<dbReference type="EMBL" id="CP022423">
    <property type="protein sequence ID" value="ASM76494.1"/>
    <property type="molecule type" value="Genomic_DNA"/>
</dbReference>
<dbReference type="KEGG" id="vff:VITFI_CDS0715"/>
<protein>
    <submittedName>
        <fullName evidence="1">Transposase</fullName>
    </submittedName>
</protein>
<dbReference type="Proteomes" id="UP000199729">
    <property type="component" value="Chromosome"/>
</dbReference>
<accession>A0A221KBU1</accession>
<dbReference type="AlphaFoldDB" id="A0A221KBU1"/>
<proteinExistence type="predicted"/>
<evidence type="ECO:0000313" key="2">
    <source>
        <dbReference type="Proteomes" id="UP000199729"/>
    </source>
</evidence>
<name>A0A221KBU1_VITFI</name>